<organism evidence="1 2">
    <name type="scientific">Mycobacterium ulcerans str. Harvey</name>
    <dbReference type="NCBI Taxonomy" id="1299332"/>
    <lineage>
        <taxon>Bacteria</taxon>
        <taxon>Bacillati</taxon>
        <taxon>Actinomycetota</taxon>
        <taxon>Actinomycetes</taxon>
        <taxon>Mycobacteriales</taxon>
        <taxon>Mycobacteriaceae</taxon>
        <taxon>Mycobacterium</taxon>
        <taxon>Mycobacterium ulcerans group</taxon>
    </lineage>
</organism>
<dbReference type="Proteomes" id="UP000020681">
    <property type="component" value="Unassembled WGS sequence"/>
</dbReference>
<proteinExistence type="predicted"/>
<accession>A0ABN0QMR4</accession>
<sequence length="50" mass="5609">MTTRPDRTAVAGVERFNGIGRTNHLPYLGVVVQEWMNSFQALRHNRIAAG</sequence>
<protein>
    <submittedName>
        <fullName evidence="1">Uncharacterized protein</fullName>
    </submittedName>
</protein>
<evidence type="ECO:0000313" key="2">
    <source>
        <dbReference type="Proteomes" id="UP000020681"/>
    </source>
</evidence>
<comment type="caution">
    <text evidence="1">The sequence shown here is derived from an EMBL/GenBank/DDBJ whole genome shotgun (WGS) entry which is preliminary data.</text>
</comment>
<name>A0ABN0QMR4_MYCUL</name>
<gene>
    <name evidence="1" type="ORF">I551_7527</name>
</gene>
<dbReference type="EMBL" id="JAOL01000186">
    <property type="protein sequence ID" value="EUA85908.1"/>
    <property type="molecule type" value="Genomic_DNA"/>
</dbReference>
<reference evidence="1 2" key="1">
    <citation type="submission" date="2014-01" db="EMBL/GenBank/DDBJ databases">
        <authorList>
            <person name="Dobos K."/>
            <person name="Lenaerts A."/>
            <person name="Ordway D."/>
            <person name="DeGroote M.A."/>
            <person name="Parker T."/>
            <person name="Sizemore C."/>
            <person name="Tallon L.J."/>
            <person name="Sadzewicz L.K."/>
            <person name="Sengamalay N."/>
            <person name="Fraser C.M."/>
            <person name="Hine E."/>
            <person name="Shefchek K.A."/>
            <person name="Das S.P."/>
            <person name="Tettelin H."/>
        </authorList>
    </citation>
    <scope>NUCLEOTIDE SEQUENCE [LARGE SCALE GENOMIC DNA]</scope>
    <source>
        <strain evidence="1 2">Harvey</strain>
    </source>
</reference>
<evidence type="ECO:0000313" key="1">
    <source>
        <dbReference type="EMBL" id="EUA85908.1"/>
    </source>
</evidence>
<keyword evidence="2" id="KW-1185">Reference proteome</keyword>